<reference evidence="1 2" key="1">
    <citation type="journal article" date="2023" name="J. Hered.">
        <title>Chromosome-level genome of the wood stork (Mycteria americana) provides insight into avian chromosome evolution.</title>
        <authorList>
            <person name="Flamio R. Jr."/>
            <person name="Ramstad K.M."/>
        </authorList>
    </citation>
    <scope>NUCLEOTIDE SEQUENCE [LARGE SCALE GENOMIC DNA]</scope>
    <source>
        <strain evidence="1">JAX WOST 10</strain>
    </source>
</reference>
<comment type="caution">
    <text evidence="1">The sequence shown here is derived from an EMBL/GenBank/DDBJ whole genome shotgun (WGS) entry which is preliminary data.</text>
</comment>
<dbReference type="Proteomes" id="UP001333110">
    <property type="component" value="Unassembled WGS sequence"/>
</dbReference>
<dbReference type="AlphaFoldDB" id="A0AAN7RZU8"/>
<gene>
    <name evidence="1" type="ORF">QYF61_013700</name>
</gene>
<evidence type="ECO:0000313" key="2">
    <source>
        <dbReference type="Proteomes" id="UP001333110"/>
    </source>
</evidence>
<evidence type="ECO:0000313" key="1">
    <source>
        <dbReference type="EMBL" id="KAK4827059.1"/>
    </source>
</evidence>
<keyword evidence="2" id="KW-1185">Reference proteome</keyword>
<accession>A0AAN7RZU8</accession>
<organism evidence="1 2">
    <name type="scientific">Mycteria americana</name>
    <name type="common">Wood stork</name>
    <dbReference type="NCBI Taxonomy" id="33587"/>
    <lineage>
        <taxon>Eukaryota</taxon>
        <taxon>Metazoa</taxon>
        <taxon>Chordata</taxon>
        <taxon>Craniata</taxon>
        <taxon>Vertebrata</taxon>
        <taxon>Euteleostomi</taxon>
        <taxon>Archelosauria</taxon>
        <taxon>Archosauria</taxon>
        <taxon>Dinosauria</taxon>
        <taxon>Saurischia</taxon>
        <taxon>Theropoda</taxon>
        <taxon>Coelurosauria</taxon>
        <taxon>Aves</taxon>
        <taxon>Neognathae</taxon>
        <taxon>Neoaves</taxon>
        <taxon>Aequornithes</taxon>
        <taxon>Ciconiiformes</taxon>
        <taxon>Ciconiidae</taxon>
        <taxon>Mycteria</taxon>
    </lineage>
</organism>
<sequence>MLLLTASWPQTLPAHLVPSAASQGPATTAEVGPVPVGRIGTEEDPGSQICPSSPCFYPEVEQSQISQPVLIYQGLNHFPGQPVPMLDNPFSEEIFPNIQSKPLLMQLEAISSRPIACYLGEETDPHLSTASFQAKQPQFPQLLLIRLVLQTLHQLRCSSLDTLQHLNVLLAVRGPKLNTVFKAFDMVPHIILVTTLERYRFDGWTIRWIRNWLAG</sequence>
<name>A0AAN7RZU8_MYCAM</name>
<protein>
    <submittedName>
        <fullName evidence="1">Uncharacterized protein</fullName>
    </submittedName>
</protein>
<proteinExistence type="predicted"/>
<dbReference type="EMBL" id="JAUNZN010000002">
    <property type="protein sequence ID" value="KAK4827059.1"/>
    <property type="molecule type" value="Genomic_DNA"/>
</dbReference>